<reference evidence="6 7" key="1">
    <citation type="submission" date="2015-01" db="EMBL/GenBank/DDBJ databases">
        <title>Sequencing and annotation of Micromonospora carbonacea strain JXNU-1 genome.</title>
        <authorList>
            <person name="Long Z."/>
            <person name="Huang Y."/>
            <person name="Jiang Y."/>
        </authorList>
    </citation>
    <scope>NUCLEOTIDE SEQUENCE [LARGE SCALE GENOMIC DNA]</scope>
    <source>
        <strain evidence="6 7">JXNU-1</strain>
    </source>
</reference>
<dbReference type="GO" id="GO:0042597">
    <property type="term" value="C:periplasmic space"/>
    <property type="evidence" value="ECO:0007669"/>
    <property type="project" value="UniProtKB-ARBA"/>
</dbReference>
<dbReference type="AlphaFoldDB" id="A0A0D0X678"/>
<dbReference type="GO" id="GO:1904680">
    <property type="term" value="F:peptide transmembrane transporter activity"/>
    <property type="evidence" value="ECO:0007669"/>
    <property type="project" value="TreeGrafter"/>
</dbReference>
<dbReference type="Pfam" id="PF00496">
    <property type="entry name" value="SBP_bac_5"/>
    <property type="match status" value="1"/>
</dbReference>
<dbReference type="CDD" id="cd08516">
    <property type="entry name" value="PBP2_NikA_DppA_OppA_like_11"/>
    <property type="match status" value="1"/>
</dbReference>
<evidence type="ECO:0000256" key="4">
    <source>
        <dbReference type="SAM" id="SignalP"/>
    </source>
</evidence>
<accession>A0A0D0X678</accession>
<dbReference type="PROSITE" id="PS51257">
    <property type="entry name" value="PROKAR_LIPOPROTEIN"/>
    <property type="match status" value="1"/>
</dbReference>
<dbReference type="Proteomes" id="UP000032254">
    <property type="component" value="Unassembled WGS sequence"/>
</dbReference>
<dbReference type="GeneID" id="301305391"/>
<dbReference type="InterPro" id="IPR000914">
    <property type="entry name" value="SBP_5_dom"/>
</dbReference>
<dbReference type="SUPFAM" id="SSF53850">
    <property type="entry name" value="Periplasmic binding protein-like II"/>
    <property type="match status" value="1"/>
</dbReference>
<dbReference type="EMBL" id="JXSX01000001">
    <property type="protein sequence ID" value="KIR66389.1"/>
    <property type="molecule type" value="Genomic_DNA"/>
</dbReference>
<evidence type="ECO:0000313" key="6">
    <source>
        <dbReference type="EMBL" id="KIR66389.1"/>
    </source>
</evidence>
<keyword evidence="3 4" id="KW-0732">Signal</keyword>
<keyword evidence="2" id="KW-0813">Transport</keyword>
<dbReference type="RefSeq" id="WP_043963282.1">
    <property type="nucleotide sequence ID" value="NZ_JBEZEN010000056.1"/>
</dbReference>
<dbReference type="GO" id="GO:0015833">
    <property type="term" value="P:peptide transport"/>
    <property type="evidence" value="ECO:0007669"/>
    <property type="project" value="TreeGrafter"/>
</dbReference>
<evidence type="ECO:0000259" key="5">
    <source>
        <dbReference type="Pfam" id="PF00496"/>
    </source>
</evidence>
<feature type="chain" id="PRO_5002236731" evidence="4">
    <location>
        <begin position="24"/>
        <end position="513"/>
    </location>
</feature>
<organism evidence="6 7">
    <name type="scientific">Micromonospora haikouensis</name>
    <dbReference type="NCBI Taxonomy" id="686309"/>
    <lineage>
        <taxon>Bacteria</taxon>
        <taxon>Bacillati</taxon>
        <taxon>Actinomycetota</taxon>
        <taxon>Actinomycetes</taxon>
        <taxon>Micromonosporales</taxon>
        <taxon>Micromonosporaceae</taxon>
        <taxon>Micromonospora</taxon>
    </lineage>
</organism>
<keyword evidence="7" id="KW-1185">Reference proteome</keyword>
<dbReference type="PANTHER" id="PTHR30290">
    <property type="entry name" value="PERIPLASMIC BINDING COMPONENT OF ABC TRANSPORTER"/>
    <property type="match status" value="1"/>
</dbReference>
<comment type="caution">
    <text evidence="6">The sequence shown here is derived from an EMBL/GenBank/DDBJ whole genome shotgun (WGS) entry which is preliminary data.</text>
</comment>
<dbReference type="PIRSF" id="PIRSF002741">
    <property type="entry name" value="MppA"/>
    <property type="match status" value="1"/>
</dbReference>
<evidence type="ECO:0000256" key="2">
    <source>
        <dbReference type="ARBA" id="ARBA00022448"/>
    </source>
</evidence>
<comment type="similarity">
    <text evidence="1">Belongs to the bacterial solute-binding protein 5 family.</text>
</comment>
<evidence type="ECO:0000256" key="3">
    <source>
        <dbReference type="ARBA" id="ARBA00022729"/>
    </source>
</evidence>
<evidence type="ECO:0000313" key="7">
    <source>
        <dbReference type="Proteomes" id="UP000032254"/>
    </source>
</evidence>
<dbReference type="Gene3D" id="3.40.190.10">
    <property type="entry name" value="Periplasmic binding protein-like II"/>
    <property type="match status" value="1"/>
</dbReference>
<feature type="signal peptide" evidence="4">
    <location>
        <begin position="1"/>
        <end position="23"/>
    </location>
</feature>
<dbReference type="InterPro" id="IPR030678">
    <property type="entry name" value="Peptide/Ni-bd"/>
</dbReference>
<dbReference type="OrthoDB" id="9046151at2"/>
<dbReference type="GO" id="GO:0043190">
    <property type="term" value="C:ATP-binding cassette (ABC) transporter complex"/>
    <property type="evidence" value="ECO:0007669"/>
    <property type="project" value="InterPro"/>
</dbReference>
<name>A0A0D0X678_9ACTN</name>
<evidence type="ECO:0000256" key="1">
    <source>
        <dbReference type="ARBA" id="ARBA00005695"/>
    </source>
</evidence>
<gene>
    <name evidence="6" type="ORF">TK50_14915</name>
</gene>
<protein>
    <submittedName>
        <fullName evidence="6">ABC transporter substrate-binding protein</fullName>
    </submittedName>
</protein>
<dbReference type="InterPro" id="IPR039424">
    <property type="entry name" value="SBP_5"/>
</dbReference>
<dbReference type="PATRIC" id="fig|47853.6.peg.3149"/>
<dbReference type="Gene3D" id="3.90.76.10">
    <property type="entry name" value="Dipeptide-binding Protein, Domain 1"/>
    <property type="match status" value="1"/>
</dbReference>
<dbReference type="Gene3D" id="3.10.105.10">
    <property type="entry name" value="Dipeptide-binding Protein, Domain 3"/>
    <property type="match status" value="1"/>
</dbReference>
<proteinExistence type="inferred from homology"/>
<dbReference type="PANTHER" id="PTHR30290:SF9">
    <property type="entry name" value="OLIGOPEPTIDE-BINDING PROTEIN APPA"/>
    <property type="match status" value="1"/>
</dbReference>
<sequence length="513" mass="55753">MTRSRMVGAVLAIALAGAAGCGAGDSVDVDGAGDTGGKGSGGTLNAAIGGEPDQLDPHRTSAYYSFQVLENVYDTLVEPGPDLRMGPSLATKWTTSADQLTWTFTLREGVRFSDGSPLTSEDVVYSYERIISEKLNQAYRFETVKSVTAPDPTTVVVALTKPTPNLLASLGGFKGVAIVDKANVESGAIKTKPVGSGPFAVAGYTSGDSIQLTRNDNYWGAKPKLDGVRFTFVKDPTVALQNLRGGEVQWTDNLPPQQVAALKENGGDVTVESRSSTDYWYLALNEGRKPYDDVNVRRAIAFALDRDAIAKAAKFGQATVNQTAIPKGSSWHFEYAPYRHDPAQARQLLGQAGVSGLRLDLMVTTEYPETVSAAQVIAAQLKDVGITVKIRTLDFAQWLDEQGRGAFDAFLLGWLGNIDPDEFYYAQHRTGATFNFHKYSNPTVDRLLDAGRTETDPAARKRTYDQAAKQIVDDASYVYLYNPDVVQGWSKQVTGYQVRSDRAIRFRDVGLDR</sequence>
<feature type="domain" description="Solute-binding protein family 5" evidence="5">
    <location>
        <begin position="86"/>
        <end position="427"/>
    </location>
</feature>